<proteinExistence type="predicted"/>
<reference evidence="2" key="1">
    <citation type="submission" date="2021-01" db="EMBL/GenBank/DDBJ databases">
        <title>Whole genome shotgun sequence of Actinoplanes tereljensis NBRC 105297.</title>
        <authorList>
            <person name="Komaki H."/>
            <person name="Tamura T."/>
        </authorList>
    </citation>
    <scope>NUCLEOTIDE SEQUENCE</scope>
    <source>
        <strain evidence="2">NBRC 105297</strain>
    </source>
</reference>
<protein>
    <recommendedName>
        <fullName evidence="1">Aminoglycoside phosphotransferase domain-containing protein</fullName>
    </recommendedName>
</protein>
<dbReference type="AlphaFoldDB" id="A0A919NI56"/>
<name>A0A919NI56_9ACTN</name>
<dbReference type="Proteomes" id="UP000623608">
    <property type="component" value="Unassembled WGS sequence"/>
</dbReference>
<comment type="caution">
    <text evidence="2">The sequence shown here is derived from an EMBL/GenBank/DDBJ whole genome shotgun (WGS) entry which is preliminary data.</text>
</comment>
<feature type="domain" description="Aminoglycoside phosphotransferase" evidence="1">
    <location>
        <begin position="62"/>
        <end position="248"/>
    </location>
</feature>
<dbReference type="InterPro" id="IPR011009">
    <property type="entry name" value="Kinase-like_dom_sf"/>
</dbReference>
<organism evidence="2 3">
    <name type="scientific">Paractinoplanes tereljensis</name>
    <dbReference type="NCBI Taxonomy" id="571912"/>
    <lineage>
        <taxon>Bacteria</taxon>
        <taxon>Bacillati</taxon>
        <taxon>Actinomycetota</taxon>
        <taxon>Actinomycetes</taxon>
        <taxon>Micromonosporales</taxon>
        <taxon>Micromonosporaceae</taxon>
        <taxon>Paractinoplanes</taxon>
    </lineage>
</organism>
<dbReference type="SUPFAM" id="SSF56112">
    <property type="entry name" value="Protein kinase-like (PK-like)"/>
    <property type="match status" value="1"/>
</dbReference>
<keyword evidence="3" id="KW-1185">Reference proteome</keyword>
<evidence type="ECO:0000313" key="2">
    <source>
        <dbReference type="EMBL" id="GIF18908.1"/>
    </source>
</evidence>
<dbReference type="InterPro" id="IPR008266">
    <property type="entry name" value="Tyr_kinase_AS"/>
</dbReference>
<accession>A0A919NI56</accession>
<dbReference type="Gene3D" id="3.90.1200.10">
    <property type="match status" value="1"/>
</dbReference>
<dbReference type="Pfam" id="PF01636">
    <property type="entry name" value="APH"/>
    <property type="match status" value="1"/>
</dbReference>
<dbReference type="PROSITE" id="PS00109">
    <property type="entry name" value="PROTEIN_KINASE_TYR"/>
    <property type="match status" value="1"/>
</dbReference>
<sequence>MPFGTRTSTATIVGMTDTPHTRIGWLDLPAAVRFRIETIVGGGRVETAVSQRGGFSPGTADRVTTETGRRAFVKAVHPAINSRSAELARMETRVSTALPRTAPVPQLLGAFDDDDWVVLVLEDVDGAQPRTPWVEVEFDAALAALTELAAAVTPSPVGDLPTTAERFAEDFASWDRIAADPPADLDPWLAGRLPELATAAKRSLDALSSGNTLVHCDIRADNMLVRHDDGRVVIVDWPWGANGPEWVDRLLLGVNVYVHGGDPARALDTVDPAVVTDFLAGLVGYFEHICRLPPPPAIPTVRAFQRRQADALRPWLRERL</sequence>
<gene>
    <name evidence="2" type="ORF">Ate02nite_16380</name>
</gene>
<evidence type="ECO:0000313" key="3">
    <source>
        <dbReference type="Proteomes" id="UP000623608"/>
    </source>
</evidence>
<dbReference type="EMBL" id="BOMY01000011">
    <property type="protein sequence ID" value="GIF18908.1"/>
    <property type="molecule type" value="Genomic_DNA"/>
</dbReference>
<evidence type="ECO:0000259" key="1">
    <source>
        <dbReference type="Pfam" id="PF01636"/>
    </source>
</evidence>
<dbReference type="GO" id="GO:0004672">
    <property type="term" value="F:protein kinase activity"/>
    <property type="evidence" value="ECO:0007669"/>
    <property type="project" value="InterPro"/>
</dbReference>
<dbReference type="InterPro" id="IPR002575">
    <property type="entry name" value="Aminoglycoside_PTrfase"/>
</dbReference>